<feature type="coiled-coil region" evidence="1">
    <location>
        <begin position="1430"/>
        <end position="1503"/>
    </location>
</feature>
<evidence type="ECO:0000256" key="1">
    <source>
        <dbReference type="SAM" id="Coils"/>
    </source>
</evidence>
<accession>A0A1Y1XAG5</accession>
<dbReference type="EMBL" id="MCFG01000097">
    <property type="protein sequence ID" value="ORX82344.1"/>
    <property type="molecule type" value="Genomic_DNA"/>
</dbReference>
<feature type="compositionally biased region" description="Polar residues" evidence="2">
    <location>
        <begin position="29"/>
        <end position="45"/>
    </location>
</feature>
<dbReference type="OrthoDB" id="2154468at2759"/>
<proteinExistence type="predicted"/>
<evidence type="ECO:0000313" key="3">
    <source>
        <dbReference type="EMBL" id="ORX82344.1"/>
    </source>
</evidence>
<feature type="coiled-coil region" evidence="1">
    <location>
        <begin position="1781"/>
        <end position="1847"/>
    </location>
</feature>
<gene>
    <name evidence="3" type="ORF">BCR32DRAFT_267723</name>
</gene>
<feature type="coiled-coil region" evidence="1">
    <location>
        <begin position="931"/>
        <end position="969"/>
    </location>
</feature>
<organism evidence="3 4">
    <name type="scientific">Anaeromyces robustus</name>
    <dbReference type="NCBI Taxonomy" id="1754192"/>
    <lineage>
        <taxon>Eukaryota</taxon>
        <taxon>Fungi</taxon>
        <taxon>Fungi incertae sedis</taxon>
        <taxon>Chytridiomycota</taxon>
        <taxon>Chytridiomycota incertae sedis</taxon>
        <taxon>Neocallimastigomycetes</taxon>
        <taxon>Neocallimastigales</taxon>
        <taxon>Neocallimastigaceae</taxon>
        <taxon>Anaeromyces</taxon>
    </lineage>
</organism>
<dbReference type="PANTHER" id="PTHR23159:SF31">
    <property type="entry name" value="CENTROSOME-ASSOCIATED PROTEIN CEP250 ISOFORM X1"/>
    <property type="match status" value="1"/>
</dbReference>
<sequence length="2167" mass="244047">MLTNTNSNKLGSVKGEGSTGIFENPHLKFNSNRIDSGYNTPNKSGSETKKQEIDSHKILQILCQLPLGYNTPENKSTQKAVKEIKSEESTLVEKRVIIDTGIFDHPILLQIDNDITEEDTLEEQEPARIVIDTGIFDRPILIQDTEIIEKDAKAVKEVKAVKEEVARPIIIDTGIFDRPILIQNVEQQSEINNKDVVVSEVVIPDTRADTGLWWLFAKPEIIVVEEEVQEVKPIIIDTGIFDRPILIQNNEQPIVEEVIEEVVVEEVKPIIIDTGIFDRPILIQNSEQEPGVIVREIVIEEPIVEATVPETRADTGLWWLFAKPEIVEVEEAKPIVIDTGIFDRPILIQNVEQPTVKEVVEEVVEEVKPIIIDTGIFDRPILIQNSEQEPGVIVREIVIEEPIVEASAPETRADTGLWWLFAKPEVEEVKPIIIDTGIFDRPILIQNSEQKPEVINREVIVEEPIVEAPAPETRADTGLWWLFAKPEVEEVKPIIIDTGIFDRPILIQNSEQEPEVINREVIVEEPIVEAPAPETRADTGLWWLFAKPEVVEVEEEKAPEVTRVVIDTGIFDRPILIQNIEQPIVEKVEEFKPIIIDTGIFDRPILIQNVEQQPEVNDREVIMEEEKAPETTRIIIDTGIFDRPILIQKPHEVVEAVKEITGTIIDTGIFDRPIYIQEVPTDADVIVENTREAPEIMTNEGIDYELRGDTSLWWLFYKQDNTNVIEIKRDTTPTPQPVSYLNVNHKLPLGYKAKPWAPRSSCVIQPLIKLPLAVDYLFEPKVEEKITSTSREAPVASTSDNDYHVLNVNHRLPLGYNVRWAPKNDVLNVNHKLPLGYKVEPWVPRSSCVIQPLIKLPLAVDYLFEPKVEVTTERALEYTTPREIKEISPVNVNNNENVSVSEVDRLKSIINYLTSKLEQKQQSETNLNGRVANLSLMLNEADQKNKDLIQQYESKYNDLLSRYVQLNNNLARVTLAYDDQVKELKSQNNNDNVEIVSREAPVVIAAQPQPQPQAIIETPKVSMNKMAQINRQLATLTLDYDTMVREKNKALKEMNGQVDDLRQKVSGLNTQLAVVSLNTNDEIKQSKKDVKESTERADKFSKTAANLNTNIAVLSLAYNDNIRNLNQAIKEKDQKINDLQMSNAKTNGQLANLTLNIDETLRNIKNEATPVVVEATPRAAVVEATPRSAVVVPSTNDDEALKTKMAKMNTNIAVLSLAFNDTVRDLKKTLKEKDQKIDDLQMSNAKINGQLANLTLIVDETLRNIKNETTPVVVEATPRSAVVVPSTNDDDELKTKMAKMNTNIAVLSLDFNDTVRDLKKTLKEKDQKIDDLQMSNAKINGQLANLTLNVDETLRNIKNETTPVVVETTTREIVDVAPIAPRSAEVIPRSVDVSSSSVPVANDNSDALKAKMAQINTQLAKLSLATNEEVRALTKDNRAKANEVEKLRNKLGQLNTQVAVLSLRVNEVEKANAEMEKNNNEIIDDLRNKLAETNGNLAKVTLNSNDEIHRMKKITKDYDNTLDDLRTKAAKINTCLAVTTLDSNDTINKLKKIVKEDEDTIESLRNKAAEINTQLAVVSLNTPLVPQENVIEVVETREITAPQENITEVESREITIPEVPAPVMADIASDKEDVLRAKAAEINTRLALITLKYDDDVNALKKTQKQKDAVIEDLRDKAAALNTNLAILSLDSNEERACLKEIAVEKQLEVEALRSNASQLNSQLANLTLNLDEVLRSNNAYLNDKAEEVEFLRQCTVQLNKQLAQLTLSFDEILKNNNGYMIKQQEEIDNLTKKATELNGRLARLTLNYDELNHASQKQSKKQEETIEQLQQKAAQLNGSIAKLTLDFDEMVKQKQNASTPVINIIPEPEIVTREVIVKEVVPMESKKDNDNNANNDKFRDIAVKLNHNLATLTLDYDTLKKENETQQKVNIEKIDLLQKERCRINNNLARVTLQYDEDMAKKNGTIKNYKNKLNATNIAYNNARRGSVVAKIQKIEKLTDMSTNLNGNLAKVTLEFNEMVQSKDAEINKLKNTLKRYENVNGRRASTITVEYNDVNYYNINANSEKKVNKEMGTSTDNIISTTKEVPSVPPAAEPVTKEEVTTTEVVTETVVVDDTNGKKNKKKGKSKSSKKNKALVKKSNKYTDLTIEQRKAMNKEIVNQSCTIL</sequence>
<feature type="region of interest" description="Disordered" evidence="2">
    <location>
        <begin position="2118"/>
        <end position="2143"/>
    </location>
</feature>
<dbReference type="Proteomes" id="UP000193944">
    <property type="component" value="Unassembled WGS sequence"/>
</dbReference>
<keyword evidence="1" id="KW-0175">Coiled coil</keyword>
<feature type="coiled-coil region" evidence="1">
    <location>
        <begin position="1315"/>
        <end position="1349"/>
    </location>
</feature>
<dbReference type="STRING" id="1754192.A0A1Y1XAG5"/>
<feature type="coiled-coil region" evidence="1">
    <location>
        <begin position="1044"/>
        <end position="1071"/>
    </location>
</feature>
<reference evidence="3 4" key="2">
    <citation type="submission" date="2016-08" db="EMBL/GenBank/DDBJ databases">
        <title>Pervasive Adenine N6-methylation of Active Genes in Fungi.</title>
        <authorList>
            <consortium name="DOE Joint Genome Institute"/>
            <person name="Mondo S.J."/>
            <person name="Dannebaum R.O."/>
            <person name="Kuo R.C."/>
            <person name="Labutti K."/>
            <person name="Haridas S."/>
            <person name="Kuo A."/>
            <person name="Salamov A."/>
            <person name="Ahrendt S.R."/>
            <person name="Lipzen A."/>
            <person name="Sullivan W."/>
            <person name="Andreopoulos W.B."/>
            <person name="Clum A."/>
            <person name="Lindquist E."/>
            <person name="Daum C."/>
            <person name="Ramamoorthy G.K."/>
            <person name="Gryganskyi A."/>
            <person name="Culley D."/>
            <person name="Magnuson J.K."/>
            <person name="James T.Y."/>
            <person name="O'Malley M.A."/>
            <person name="Stajich J.E."/>
            <person name="Spatafora J.W."/>
            <person name="Visel A."/>
            <person name="Grigoriev I.V."/>
        </authorList>
    </citation>
    <scope>NUCLEOTIDE SEQUENCE [LARGE SCALE GENOMIC DNA]</scope>
    <source>
        <strain evidence="3 4">S4</strain>
    </source>
</reference>
<evidence type="ECO:0000256" key="2">
    <source>
        <dbReference type="SAM" id="MobiDB-lite"/>
    </source>
</evidence>
<feature type="compositionally biased region" description="Polar residues" evidence="2">
    <location>
        <begin position="1"/>
        <end position="10"/>
    </location>
</feature>
<feature type="region of interest" description="Disordered" evidence="2">
    <location>
        <begin position="1"/>
        <end position="51"/>
    </location>
</feature>
<protein>
    <submittedName>
        <fullName evidence="3">Uncharacterized protein</fullName>
    </submittedName>
</protein>
<comment type="caution">
    <text evidence="3">The sequence shown here is derived from an EMBL/GenBank/DDBJ whole genome shotgun (WGS) entry which is preliminary data.</text>
</comment>
<feature type="coiled-coil region" evidence="1">
    <location>
        <begin position="1223"/>
        <end position="1250"/>
    </location>
</feature>
<keyword evidence="4" id="KW-1185">Reference proteome</keyword>
<reference evidence="3 4" key="1">
    <citation type="submission" date="2016-08" db="EMBL/GenBank/DDBJ databases">
        <title>A Parts List for Fungal Cellulosomes Revealed by Comparative Genomics.</title>
        <authorList>
            <consortium name="DOE Joint Genome Institute"/>
            <person name="Haitjema C.H."/>
            <person name="Gilmore S.P."/>
            <person name="Henske J.K."/>
            <person name="Solomon K.V."/>
            <person name="De Groot R."/>
            <person name="Kuo A."/>
            <person name="Mondo S.J."/>
            <person name="Salamov A.A."/>
            <person name="Labutti K."/>
            <person name="Zhao Z."/>
            <person name="Chiniquy J."/>
            <person name="Barry K."/>
            <person name="Brewer H.M."/>
            <person name="Purvine S.O."/>
            <person name="Wright A.T."/>
            <person name="Boxma B."/>
            <person name="Van Alen T."/>
            <person name="Hackstein J.H."/>
            <person name="Baker S.E."/>
            <person name="Grigoriev I.V."/>
            <person name="O'Malley M.A."/>
        </authorList>
    </citation>
    <scope>NUCLEOTIDE SEQUENCE [LARGE SCALE GENOMIC DNA]</scope>
    <source>
        <strain evidence="3 4">S4</strain>
    </source>
</reference>
<feature type="compositionally biased region" description="Basic residues" evidence="2">
    <location>
        <begin position="2120"/>
        <end position="2142"/>
    </location>
</feature>
<dbReference type="PANTHER" id="PTHR23159">
    <property type="entry name" value="CENTROSOMAL PROTEIN 2"/>
    <property type="match status" value="1"/>
</dbReference>
<evidence type="ECO:0000313" key="4">
    <source>
        <dbReference type="Proteomes" id="UP000193944"/>
    </source>
</evidence>
<feature type="coiled-coil region" evidence="1">
    <location>
        <begin position="1547"/>
        <end position="1581"/>
    </location>
</feature>
<feature type="coiled-coil region" evidence="1">
    <location>
        <begin position="1671"/>
        <end position="1737"/>
    </location>
</feature>
<name>A0A1Y1XAG5_9FUNG</name>